<dbReference type="RefSeq" id="WP_175033827.1">
    <property type="nucleotide sequence ID" value="NZ_CABVPW010000029.1"/>
</dbReference>
<reference evidence="1 2" key="1">
    <citation type="submission" date="2019-09" db="EMBL/GenBank/DDBJ databases">
        <authorList>
            <person name="Depoorter E."/>
        </authorList>
    </citation>
    <scope>NUCLEOTIDE SEQUENCE [LARGE SCALE GENOMIC DNA]</scope>
    <source>
        <strain evidence="1">LMG 23254</strain>
    </source>
</reference>
<gene>
    <name evidence="1" type="ORF">BLA23254_05348</name>
</gene>
<dbReference type="Proteomes" id="UP000494218">
    <property type="component" value="Unassembled WGS sequence"/>
</dbReference>
<protein>
    <submittedName>
        <fullName evidence="1">Uncharacterized protein</fullName>
    </submittedName>
</protein>
<proteinExistence type="predicted"/>
<dbReference type="EMBL" id="CABVPW010000029">
    <property type="protein sequence ID" value="VWC12296.1"/>
    <property type="molecule type" value="Genomic_DNA"/>
</dbReference>
<name>A0A6P2PZ72_BURL3</name>
<evidence type="ECO:0000313" key="2">
    <source>
        <dbReference type="Proteomes" id="UP000494218"/>
    </source>
</evidence>
<accession>A0A6P2PZ72</accession>
<evidence type="ECO:0000313" key="1">
    <source>
        <dbReference type="EMBL" id="VWC12296.1"/>
    </source>
</evidence>
<dbReference type="AlphaFoldDB" id="A0A6P2PZ72"/>
<sequence length="127" mass="13447">MSNAAGGCENCNQETTDQHVPDFTTRGFDEPTQALSSQTQAQLQGVEALKLSVCVSASYNQSTNQICFTIPIYGNFCVTSPVHIPGSATIKACAQTCGLIPHGLKVSIYLNGSSTPILSKVIWGHCP</sequence>
<organism evidence="1 2">
    <name type="scientific">Burkholderia lata (strain ATCC 17760 / DSM 23089 / LMG 22485 / NCIMB 9086 / R18194 / 383)</name>
    <dbReference type="NCBI Taxonomy" id="482957"/>
    <lineage>
        <taxon>Bacteria</taxon>
        <taxon>Pseudomonadati</taxon>
        <taxon>Pseudomonadota</taxon>
        <taxon>Betaproteobacteria</taxon>
        <taxon>Burkholderiales</taxon>
        <taxon>Burkholderiaceae</taxon>
        <taxon>Burkholderia</taxon>
        <taxon>Burkholderia cepacia complex</taxon>
    </lineage>
</organism>